<evidence type="ECO:0000256" key="2">
    <source>
        <dbReference type="ARBA" id="ARBA00022679"/>
    </source>
</evidence>
<proteinExistence type="predicted"/>
<keyword evidence="1" id="KW-1277">Toxin-antitoxin system</keyword>
<dbReference type="RefSeq" id="WP_343995057.1">
    <property type="nucleotide sequence ID" value="NZ_BAAALG010000011.1"/>
</dbReference>
<keyword evidence="5" id="KW-1185">Reference proteome</keyword>
<comment type="caution">
    <text evidence="4">The sequence shown here is derived from an EMBL/GenBank/DDBJ whole genome shotgun (WGS) entry which is preliminary data.</text>
</comment>
<dbReference type="PANTHER" id="PTHR36449">
    <property type="entry name" value="ACETYLTRANSFERASE-RELATED"/>
    <property type="match status" value="1"/>
</dbReference>
<dbReference type="InterPro" id="IPR016181">
    <property type="entry name" value="Acyl_CoA_acyltransferase"/>
</dbReference>
<name>A0ABN1TVW4_9ACTN</name>
<dbReference type="PANTHER" id="PTHR36449:SF1">
    <property type="entry name" value="ACETYLTRANSFERASE"/>
    <property type="match status" value="1"/>
</dbReference>
<dbReference type="Gene3D" id="3.40.630.30">
    <property type="match status" value="1"/>
</dbReference>
<reference evidence="4 5" key="1">
    <citation type="journal article" date="2019" name="Int. J. Syst. Evol. Microbiol.">
        <title>The Global Catalogue of Microorganisms (GCM) 10K type strain sequencing project: providing services to taxonomists for standard genome sequencing and annotation.</title>
        <authorList>
            <consortium name="The Broad Institute Genomics Platform"/>
            <consortium name="The Broad Institute Genome Sequencing Center for Infectious Disease"/>
            <person name="Wu L."/>
            <person name="Ma J."/>
        </authorList>
    </citation>
    <scope>NUCLEOTIDE SEQUENCE [LARGE SCALE GENOMIC DNA]</scope>
    <source>
        <strain evidence="4 5">JCM 13008</strain>
    </source>
</reference>
<dbReference type="EMBL" id="BAAALG010000011">
    <property type="protein sequence ID" value="GAA1105301.1"/>
    <property type="molecule type" value="Genomic_DNA"/>
</dbReference>
<dbReference type="Proteomes" id="UP001501581">
    <property type="component" value="Unassembled WGS sequence"/>
</dbReference>
<gene>
    <name evidence="4" type="ORF">GCM10009668_25850</name>
</gene>
<protein>
    <submittedName>
        <fullName evidence="4">GNAT family N-acetyltransferase</fullName>
    </submittedName>
</protein>
<dbReference type="SUPFAM" id="SSF55729">
    <property type="entry name" value="Acyl-CoA N-acyltransferases (Nat)"/>
    <property type="match status" value="1"/>
</dbReference>
<keyword evidence="2" id="KW-0808">Transferase</keyword>
<evidence type="ECO:0000256" key="1">
    <source>
        <dbReference type="ARBA" id="ARBA00022649"/>
    </source>
</evidence>
<evidence type="ECO:0000313" key="4">
    <source>
        <dbReference type="EMBL" id="GAA1105301.1"/>
    </source>
</evidence>
<evidence type="ECO:0000313" key="5">
    <source>
        <dbReference type="Proteomes" id="UP001501581"/>
    </source>
</evidence>
<organism evidence="4 5">
    <name type="scientific">Nocardioides dubius</name>
    <dbReference type="NCBI Taxonomy" id="317019"/>
    <lineage>
        <taxon>Bacteria</taxon>
        <taxon>Bacillati</taxon>
        <taxon>Actinomycetota</taxon>
        <taxon>Actinomycetes</taxon>
        <taxon>Propionibacteriales</taxon>
        <taxon>Nocardioidaceae</taxon>
        <taxon>Nocardioides</taxon>
    </lineage>
</organism>
<accession>A0ABN1TVW4</accession>
<evidence type="ECO:0000256" key="3">
    <source>
        <dbReference type="ARBA" id="ARBA00023315"/>
    </source>
</evidence>
<keyword evidence="3" id="KW-0012">Acyltransferase</keyword>
<sequence length="173" mass="18755">MHRFEALKPEHEVGGFTCGDPRYDRWLHESAASAVRAGTSAVTVLVRDGGVGEARVVGYFALCATAIAREEMPNRARAGGLTPIPGYLLTKLALHHDYRGDRVGMWGTQLLVGAFRQVAGASRLVGARLLVVDPGDPALVPWYEGHGFLPTASPPRLYLKVSTIEQQLQCYDA</sequence>